<gene>
    <name evidence="4" type="ORF">EYC87_04755</name>
</gene>
<dbReference type="PROSITE" id="PS00166">
    <property type="entry name" value="ENOYL_COA_HYDRATASE"/>
    <property type="match status" value="1"/>
</dbReference>
<dbReference type="SUPFAM" id="SSF52096">
    <property type="entry name" value="ClpP/crotonase"/>
    <property type="match status" value="1"/>
</dbReference>
<dbReference type="InterPro" id="IPR029045">
    <property type="entry name" value="ClpP/crotonase-like_dom_sf"/>
</dbReference>
<keyword evidence="2 4" id="KW-0456">Lyase</keyword>
<dbReference type="Gene3D" id="1.10.12.10">
    <property type="entry name" value="Lyase 2-enoyl-coa Hydratase, Chain A, domain 2"/>
    <property type="match status" value="1"/>
</dbReference>
<organism evidence="4 5">
    <name type="scientific">Candidatus Seongchinamella marina</name>
    <dbReference type="NCBI Taxonomy" id="2518990"/>
    <lineage>
        <taxon>Bacteria</taxon>
        <taxon>Pseudomonadati</taxon>
        <taxon>Pseudomonadota</taxon>
        <taxon>Gammaproteobacteria</taxon>
        <taxon>Cellvibrionales</taxon>
        <taxon>Halieaceae</taxon>
        <taxon>Seongchinamella</taxon>
    </lineage>
</organism>
<name>A0ABT3SSE0_9GAMM</name>
<reference evidence="4" key="1">
    <citation type="submission" date="2019-02" db="EMBL/GenBank/DDBJ databases">
        <authorList>
            <person name="Li S.-H."/>
        </authorList>
    </citation>
    <scope>NUCLEOTIDE SEQUENCE</scope>
    <source>
        <strain evidence="4">IMCC8485</strain>
    </source>
</reference>
<dbReference type="Pfam" id="PF00378">
    <property type="entry name" value="ECH_1"/>
    <property type="match status" value="1"/>
</dbReference>
<dbReference type="CDD" id="cd06558">
    <property type="entry name" value="crotonase-like"/>
    <property type="match status" value="1"/>
</dbReference>
<dbReference type="EC" id="4.2.1.17" evidence="4"/>
<dbReference type="PANTHER" id="PTHR11941:SF54">
    <property type="entry name" value="ENOYL-COA HYDRATASE, MITOCHONDRIAL"/>
    <property type="match status" value="1"/>
</dbReference>
<dbReference type="PANTHER" id="PTHR11941">
    <property type="entry name" value="ENOYL-COA HYDRATASE-RELATED"/>
    <property type="match status" value="1"/>
</dbReference>
<evidence type="ECO:0000256" key="3">
    <source>
        <dbReference type="RuleBase" id="RU003707"/>
    </source>
</evidence>
<dbReference type="Gene3D" id="3.90.226.10">
    <property type="entry name" value="2-enoyl-CoA Hydratase, Chain A, domain 1"/>
    <property type="match status" value="1"/>
</dbReference>
<dbReference type="Proteomes" id="UP001143307">
    <property type="component" value="Unassembled WGS sequence"/>
</dbReference>
<keyword evidence="5" id="KW-1185">Reference proteome</keyword>
<dbReference type="InterPro" id="IPR018376">
    <property type="entry name" value="Enoyl-CoA_hyd/isom_CS"/>
</dbReference>
<sequence>MAYQCITTSREGRVFILTINRPEVMNAISPAASTEMSAALDEFESDDALWVAIITGAGDSAFCAGGDISLMAKAKTEEDYQMPSSGYGGITNRTSCYKPIIAAVNGIAFGGGFEVALACDIIVAGENAIFGLPEPKIGTAAVATGMHRLAREVGLKSAMALLLTAGSIDAERARHLGLVAEVVPQSDVMAAARKIAERIMRCAPLAVQATKQCVLEGLNYAGVPAAQQAQEAGKFERLDVMLKSDDIREGLNAFMEKRRPEWTGR</sequence>
<dbReference type="EMBL" id="SHNP01000001">
    <property type="protein sequence ID" value="MCX2972895.1"/>
    <property type="molecule type" value="Genomic_DNA"/>
</dbReference>
<dbReference type="InterPro" id="IPR001753">
    <property type="entry name" value="Enoyl-CoA_hydra/iso"/>
</dbReference>
<evidence type="ECO:0000256" key="1">
    <source>
        <dbReference type="ARBA" id="ARBA00005254"/>
    </source>
</evidence>
<comment type="similarity">
    <text evidence="1 3">Belongs to the enoyl-CoA hydratase/isomerase family.</text>
</comment>
<proteinExistence type="inferred from homology"/>
<evidence type="ECO:0000313" key="4">
    <source>
        <dbReference type="EMBL" id="MCX2972895.1"/>
    </source>
</evidence>
<protein>
    <submittedName>
        <fullName evidence="4">Enoyl-CoA hydratase</fullName>
        <ecNumber evidence="4">4.2.1.17</ecNumber>
    </submittedName>
</protein>
<comment type="caution">
    <text evidence="4">The sequence shown here is derived from an EMBL/GenBank/DDBJ whole genome shotgun (WGS) entry which is preliminary data.</text>
</comment>
<accession>A0ABT3SSE0</accession>
<evidence type="ECO:0000313" key="5">
    <source>
        <dbReference type="Proteomes" id="UP001143307"/>
    </source>
</evidence>
<dbReference type="InterPro" id="IPR014748">
    <property type="entry name" value="Enoyl-CoA_hydra_C"/>
</dbReference>
<evidence type="ECO:0000256" key="2">
    <source>
        <dbReference type="ARBA" id="ARBA00023239"/>
    </source>
</evidence>
<dbReference type="GO" id="GO:0004300">
    <property type="term" value="F:enoyl-CoA hydratase activity"/>
    <property type="evidence" value="ECO:0007669"/>
    <property type="project" value="UniProtKB-EC"/>
</dbReference>